<accession>A0A8X6UG97</accession>
<proteinExistence type="predicted"/>
<dbReference type="Proteomes" id="UP000887013">
    <property type="component" value="Unassembled WGS sequence"/>
</dbReference>
<dbReference type="EMBL" id="BMAW01125201">
    <property type="protein sequence ID" value="GFU11355.1"/>
    <property type="molecule type" value="Genomic_DNA"/>
</dbReference>
<gene>
    <name evidence="1" type="ORF">NPIL_329241</name>
</gene>
<evidence type="ECO:0000313" key="2">
    <source>
        <dbReference type="Proteomes" id="UP000887013"/>
    </source>
</evidence>
<organism evidence="1 2">
    <name type="scientific">Nephila pilipes</name>
    <name type="common">Giant wood spider</name>
    <name type="synonym">Nephila maculata</name>
    <dbReference type="NCBI Taxonomy" id="299642"/>
    <lineage>
        <taxon>Eukaryota</taxon>
        <taxon>Metazoa</taxon>
        <taxon>Ecdysozoa</taxon>
        <taxon>Arthropoda</taxon>
        <taxon>Chelicerata</taxon>
        <taxon>Arachnida</taxon>
        <taxon>Araneae</taxon>
        <taxon>Araneomorphae</taxon>
        <taxon>Entelegynae</taxon>
        <taxon>Araneoidea</taxon>
        <taxon>Nephilidae</taxon>
        <taxon>Nephila</taxon>
    </lineage>
</organism>
<name>A0A8X6UG97_NEPPI</name>
<sequence length="72" mass="7674">MVGRDAFYLGVVVVAAWTERRDNLAVALTRSALLRLPSPPSCMPVCCYYGDALVPATASHGAANHRLPYAIG</sequence>
<dbReference type="AlphaFoldDB" id="A0A8X6UG97"/>
<comment type="caution">
    <text evidence="1">The sequence shown here is derived from an EMBL/GenBank/DDBJ whole genome shotgun (WGS) entry which is preliminary data.</text>
</comment>
<evidence type="ECO:0000313" key="1">
    <source>
        <dbReference type="EMBL" id="GFU11355.1"/>
    </source>
</evidence>
<keyword evidence="2" id="KW-1185">Reference proteome</keyword>
<reference evidence="1" key="1">
    <citation type="submission" date="2020-08" db="EMBL/GenBank/DDBJ databases">
        <title>Multicomponent nature underlies the extraordinary mechanical properties of spider dragline silk.</title>
        <authorList>
            <person name="Kono N."/>
            <person name="Nakamura H."/>
            <person name="Mori M."/>
            <person name="Yoshida Y."/>
            <person name="Ohtoshi R."/>
            <person name="Malay A.D."/>
            <person name="Moran D.A.P."/>
            <person name="Tomita M."/>
            <person name="Numata K."/>
            <person name="Arakawa K."/>
        </authorList>
    </citation>
    <scope>NUCLEOTIDE SEQUENCE</scope>
</reference>
<protein>
    <submittedName>
        <fullName evidence="1">Uncharacterized protein</fullName>
    </submittedName>
</protein>